<sequence length="812" mass="86438">MALARKAAPRPRFLPQGAADAMRRFLVRLGGIVLAAAVLVAAVALATVDPGDPSFNAAVSGPVNNALGTFGATLADLLCQFFGLSAILGLLATAIWGGSLAVRAYPPRLWGLRVALLPLSVLALSVAFSALPLHTASLSAGAGGALGSVTAKALAGLLPPDLGWIVWLGAAVLGLGGWVFSLGLSPSDWAGLSRAGRRSIEVAVATGQAAGALRQRMGDTPVFRRAAVMGAGEVRISTPSRRPPEASAEMDEDDDEPSPFSPDPIPDDDDEAAQTPPPGALVQPKRPPPAAGKREKAARQGTLDLGEPQGIGYELPPLTLLAPPPDQNRTQFSQDALTQNARMLENVLEDFGVNGKVVKVRPGPVVTLYELEPAPGTKTSRVIGLADDIARSMSALSVRIATIPGRSVIGIELPNSRREVVYLRELLASEAFEKAPAKLTLVLGKDIGGAPVMVDLARMPHLLIAGTTGSGKSVAVNTMILSLLYRLTPDECRLIMIDPKMLELSVYDGIPHLLAPVVTEPGKAVVALKWAVREMEDRYRAMSQLGVRNIAGYNQRLLEARDRGEQLTRTVQTGFDPDTGKPVYEDQLLELTPLPFIVVIVDEMADLMLVAGKDIEAAVQRLAQMARAAGIHLIMATQRPSVDVITGTIKANFPTRISFQVTSKIDSRTILGEQGAEQLLGQGDMLYMAAGGRITRVHGPFVSDQEVEKVVEHLRYQGEPNYVEAVTEEEEMMDSMAGGAGGGSSGDDLYDQAVALVAREGKASTSFIQRQLQIGYNRAARLMERMENEGVVGKANHVGKREVLVRRTNEDY</sequence>
<dbReference type="SUPFAM" id="SSF46785">
    <property type="entry name" value="Winged helix' DNA-binding domain"/>
    <property type="match status" value="1"/>
</dbReference>
<evidence type="ECO:0000256" key="10">
    <source>
        <dbReference type="ARBA" id="ARBA00022989"/>
    </source>
</evidence>
<dbReference type="Proteomes" id="UP000480684">
    <property type="component" value="Unassembled WGS sequence"/>
</dbReference>
<evidence type="ECO:0000256" key="3">
    <source>
        <dbReference type="ARBA" id="ARBA00020887"/>
    </source>
</evidence>
<comment type="subunit">
    <text evidence="15">Homohexamer. Forms a ring that surrounds DNA.</text>
</comment>
<feature type="region of interest" description="Disordered" evidence="17">
    <location>
        <begin position="234"/>
        <end position="330"/>
    </location>
</feature>
<dbReference type="InterPro" id="IPR027417">
    <property type="entry name" value="P-loop_NTPase"/>
</dbReference>
<dbReference type="GO" id="GO:0005524">
    <property type="term" value="F:ATP binding"/>
    <property type="evidence" value="ECO:0007669"/>
    <property type="project" value="UniProtKB-UniRule"/>
</dbReference>
<evidence type="ECO:0000256" key="7">
    <source>
        <dbReference type="ARBA" id="ARBA00022741"/>
    </source>
</evidence>
<dbReference type="InterPro" id="IPR003593">
    <property type="entry name" value="AAA+_ATPase"/>
</dbReference>
<dbReference type="InterPro" id="IPR041027">
    <property type="entry name" value="FtsK_alpha"/>
</dbReference>
<keyword evidence="21" id="KW-1185">Reference proteome</keyword>
<evidence type="ECO:0000256" key="8">
    <source>
        <dbReference type="ARBA" id="ARBA00022829"/>
    </source>
</evidence>
<keyword evidence="6 18" id="KW-0812">Transmembrane</keyword>
<dbReference type="PANTHER" id="PTHR22683:SF41">
    <property type="entry name" value="DNA TRANSLOCASE FTSK"/>
    <property type="match status" value="1"/>
</dbReference>
<dbReference type="Gene3D" id="1.10.10.10">
    <property type="entry name" value="Winged helix-like DNA-binding domain superfamily/Winged helix DNA-binding domain"/>
    <property type="match status" value="1"/>
</dbReference>
<feature type="compositionally biased region" description="Acidic residues" evidence="17">
    <location>
        <begin position="248"/>
        <end position="257"/>
    </location>
</feature>
<name>A0A7C9V0Y3_9PROT</name>
<dbReference type="RefSeq" id="WP_163681902.1">
    <property type="nucleotide sequence ID" value="NZ_JAAIYP010000042.1"/>
</dbReference>
<dbReference type="GO" id="GO:0005886">
    <property type="term" value="C:plasma membrane"/>
    <property type="evidence" value="ECO:0007669"/>
    <property type="project" value="UniProtKB-SubCell"/>
</dbReference>
<dbReference type="InterPro" id="IPR036390">
    <property type="entry name" value="WH_DNA-bd_sf"/>
</dbReference>
<evidence type="ECO:0000256" key="14">
    <source>
        <dbReference type="ARBA" id="ARBA00024784"/>
    </source>
</evidence>
<proteinExistence type="inferred from homology"/>
<dbReference type="GO" id="GO:0003677">
    <property type="term" value="F:DNA binding"/>
    <property type="evidence" value="ECO:0007669"/>
    <property type="project" value="UniProtKB-KW"/>
</dbReference>
<reference evidence="20 21" key="1">
    <citation type="submission" date="2020-02" db="EMBL/GenBank/DDBJ databases">
        <authorList>
            <person name="Dziuba M."/>
            <person name="Kuznetsov B."/>
            <person name="Mardanov A."/>
            <person name="Ravin N."/>
            <person name="Grouzdev D."/>
        </authorList>
    </citation>
    <scope>NUCLEOTIDE SEQUENCE [LARGE SCALE GENOMIC DNA]</scope>
    <source>
        <strain evidence="20 21">SpK</strain>
    </source>
</reference>
<protein>
    <recommendedName>
        <fullName evidence="3">DNA translocase FtsK</fullName>
    </recommendedName>
</protein>
<dbReference type="InterPro" id="IPR002543">
    <property type="entry name" value="FtsK_dom"/>
</dbReference>
<keyword evidence="4" id="KW-1003">Cell membrane</keyword>
<comment type="function">
    <text evidence="14">Essential cell division protein that coordinates cell division and chromosome segregation. The N-terminus is involved in assembly of the cell-division machinery. The C-terminus functions as a DNA motor that moves dsDNA in an ATP-dependent manner towards the dif recombination site, which is located within the replication terminus region. Translocation stops specifically at Xer-dif sites, where FtsK interacts with the Xer recombinase, allowing activation of chromosome unlinking by recombination. FtsK orienting polar sequences (KOPS) guide the direction of DNA translocation. FtsK can remove proteins from DNA as it translocates, but translocation stops specifically at XerCD-dif site, thereby preventing removal of XerC and XerD from dif.</text>
</comment>
<keyword evidence="7 16" id="KW-0547">Nucleotide-binding</keyword>
<keyword evidence="12 18" id="KW-0472">Membrane</keyword>
<feature type="transmembrane region" description="Helical" evidence="18">
    <location>
        <begin position="164"/>
        <end position="184"/>
    </location>
</feature>
<evidence type="ECO:0000256" key="16">
    <source>
        <dbReference type="PROSITE-ProRule" id="PRU00289"/>
    </source>
</evidence>
<evidence type="ECO:0000256" key="15">
    <source>
        <dbReference type="ARBA" id="ARBA00025923"/>
    </source>
</evidence>
<comment type="similarity">
    <text evidence="2">Belongs to the FtsK/SpoIIIE/SftA family.</text>
</comment>
<dbReference type="SUPFAM" id="SSF52540">
    <property type="entry name" value="P-loop containing nucleoside triphosphate hydrolases"/>
    <property type="match status" value="1"/>
</dbReference>
<dbReference type="InterPro" id="IPR018541">
    <property type="entry name" value="Ftsk_gamma"/>
</dbReference>
<evidence type="ECO:0000313" key="21">
    <source>
        <dbReference type="Proteomes" id="UP000480684"/>
    </source>
</evidence>
<comment type="subcellular location">
    <subcellularLocation>
        <location evidence="1">Cell membrane</location>
        <topology evidence="1">Multi-pass membrane protein</topology>
    </subcellularLocation>
</comment>
<evidence type="ECO:0000256" key="4">
    <source>
        <dbReference type="ARBA" id="ARBA00022475"/>
    </source>
</evidence>
<evidence type="ECO:0000259" key="19">
    <source>
        <dbReference type="PROSITE" id="PS50901"/>
    </source>
</evidence>
<evidence type="ECO:0000256" key="6">
    <source>
        <dbReference type="ARBA" id="ARBA00022692"/>
    </source>
</evidence>
<evidence type="ECO:0000313" key="20">
    <source>
        <dbReference type="EMBL" id="NFV81653.1"/>
    </source>
</evidence>
<keyword evidence="10 18" id="KW-1133">Transmembrane helix</keyword>
<feature type="binding site" evidence="16">
    <location>
        <begin position="466"/>
        <end position="473"/>
    </location>
    <ligand>
        <name>ATP</name>
        <dbReference type="ChEBI" id="CHEBI:30616"/>
    </ligand>
</feature>
<evidence type="ECO:0000256" key="12">
    <source>
        <dbReference type="ARBA" id="ARBA00023136"/>
    </source>
</evidence>
<evidence type="ECO:0000256" key="13">
    <source>
        <dbReference type="ARBA" id="ARBA00023306"/>
    </source>
</evidence>
<dbReference type="CDD" id="cd01127">
    <property type="entry name" value="TrwB_TraG_TraD_VirD4"/>
    <property type="match status" value="1"/>
</dbReference>
<evidence type="ECO:0000256" key="9">
    <source>
        <dbReference type="ARBA" id="ARBA00022840"/>
    </source>
</evidence>
<evidence type="ECO:0000256" key="18">
    <source>
        <dbReference type="SAM" id="Phobius"/>
    </source>
</evidence>
<feature type="compositionally biased region" description="Pro residues" evidence="17">
    <location>
        <begin position="275"/>
        <end position="290"/>
    </location>
</feature>
<dbReference type="GO" id="GO:0007059">
    <property type="term" value="P:chromosome segregation"/>
    <property type="evidence" value="ECO:0007669"/>
    <property type="project" value="UniProtKB-KW"/>
</dbReference>
<evidence type="ECO:0000256" key="11">
    <source>
        <dbReference type="ARBA" id="ARBA00023125"/>
    </source>
</evidence>
<accession>A0A7C9V0Y3</accession>
<dbReference type="SMART" id="SM00843">
    <property type="entry name" value="Ftsk_gamma"/>
    <property type="match status" value="1"/>
</dbReference>
<dbReference type="Pfam" id="PF17854">
    <property type="entry name" value="FtsK_alpha"/>
    <property type="match status" value="1"/>
</dbReference>
<dbReference type="PANTHER" id="PTHR22683">
    <property type="entry name" value="SPORULATION PROTEIN RELATED"/>
    <property type="match status" value="1"/>
</dbReference>
<feature type="domain" description="FtsK" evidence="19">
    <location>
        <begin position="449"/>
        <end position="668"/>
    </location>
</feature>
<dbReference type="EMBL" id="JAAIYP010000042">
    <property type="protein sequence ID" value="NFV81653.1"/>
    <property type="molecule type" value="Genomic_DNA"/>
</dbReference>
<comment type="caution">
    <text evidence="20">The sequence shown here is derived from an EMBL/GenBank/DDBJ whole genome shotgun (WGS) entry which is preliminary data.</text>
</comment>
<dbReference type="Gene3D" id="3.30.980.40">
    <property type="match status" value="1"/>
</dbReference>
<dbReference type="InterPro" id="IPR036388">
    <property type="entry name" value="WH-like_DNA-bd_sf"/>
</dbReference>
<dbReference type="Gene3D" id="3.40.50.300">
    <property type="entry name" value="P-loop containing nucleotide triphosphate hydrolases"/>
    <property type="match status" value="1"/>
</dbReference>
<evidence type="ECO:0000256" key="17">
    <source>
        <dbReference type="SAM" id="MobiDB-lite"/>
    </source>
</evidence>
<dbReference type="GO" id="GO:0051301">
    <property type="term" value="P:cell division"/>
    <property type="evidence" value="ECO:0007669"/>
    <property type="project" value="UniProtKB-KW"/>
</dbReference>
<dbReference type="AlphaFoldDB" id="A0A7C9V0Y3"/>
<keyword evidence="5" id="KW-0132">Cell division</keyword>
<dbReference type="Pfam" id="PF13491">
    <property type="entry name" value="FtsK_4TM"/>
    <property type="match status" value="1"/>
</dbReference>
<organism evidence="20 21">
    <name type="scientific">Magnetospirillum aberrantis SpK</name>
    <dbReference type="NCBI Taxonomy" id="908842"/>
    <lineage>
        <taxon>Bacteria</taxon>
        <taxon>Pseudomonadati</taxon>
        <taxon>Pseudomonadota</taxon>
        <taxon>Alphaproteobacteria</taxon>
        <taxon>Rhodospirillales</taxon>
        <taxon>Rhodospirillaceae</taxon>
        <taxon>Magnetospirillum</taxon>
    </lineage>
</organism>
<feature type="transmembrane region" description="Helical" evidence="18">
    <location>
        <begin position="114"/>
        <end position="133"/>
    </location>
</feature>
<dbReference type="Pfam" id="PF01580">
    <property type="entry name" value="FtsK_SpoIIIE"/>
    <property type="match status" value="1"/>
</dbReference>
<dbReference type="PROSITE" id="PS50901">
    <property type="entry name" value="FTSK"/>
    <property type="match status" value="1"/>
</dbReference>
<evidence type="ECO:0000256" key="1">
    <source>
        <dbReference type="ARBA" id="ARBA00004651"/>
    </source>
</evidence>
<keyword evidence="9 16" id="KW-0067">ATP-binding</keyword>
<dbReference type="InterPro" id="IPR025199">
    <property type="entry name" value="FtsK_4TM"/>
</dbReference>
<feature type="transmembrane region" description="Helical" evidence="18">
    <location>
        <begin position="25"/>
        <end position="46"/>
    </location>
</feature>
<evidence type="ECO:0000256" key="2">
    <source>
        <dbReference type="ARBA" id="ARBA00006474"/>
    </source>
</evidence>
<dbReference type="SMART" id="SM00382">
    <property type="entry name" value="AAA"/>
    <property type="match status" value="1"/>
</dbReference>
<keyword evidence="11" id="KW-0238">DNA-binding</keyword>
<evidence type="ECO:0000256" key="5">
    <source>
        <dbReference type="ARBA" id="ARBA00022618"/>
    </source>
</evidence>
<gene>
    <name evidence="20" type="ORF">G4223_16205</name>
</gene>
<dbReference type="Pfam" id="PF09397">
    <property type="entry name" value="FtsK_gamma"/>
    <property type="match status" value="1"/>
</dbReference>
<keyword evidence="13" id="KW-0131">Cell cycle</keyword>
<feature type="transmembrane region" description="Helical" evidence="18">
    <location>
        <begin position="81"/>
        <end position="102"/>
    </location>
</feature>
<dbReference type="InterPro" id="IPR050206">
    <property type="entry name" value="FtsK/SpoIIIE/SftA"/>
</dbReference>
<keyword evidence="8" id="KW-0159">Chromosome partition</keyword>